<accession>A0AAU8TJ22</accession>
<name>A0AAU8TJ22_9PSED</name>
<evidence type="ECO:0000313" key="1">
    <source>
        <dbReference type="EMBL" id="AKA82365.1"/>
    </source>
</evidence>
<proteinExistence type="predicted"/>
<evidence type="ECO:0008006" key="3">
    <source>
        <dbReference type="Google" id="ProtNLM"/>
    </source>
</evidence>
<sequence>MWPAPGETVFTLTQAQWQWLITGVDWQRLEARPMNHRTV</sequence>
<evidence type="ECO:0000313" key="2">
    <source>
        <dbReference type="Proteomes" id="UP000033099"/>
    </source>
</evidence>
<dbReference type="AlphaFoldDB" id="A0AAU8TJ22"/>
<dbReference type="Proteomes" id="UP000033099">
    <property type="component" value="Chromosome"/>
</dbReference>
<protein>
    <recommendedName>
        <fullName evidence="3">Mobile element protein</fullName>
    </recommendedName>
</protein>
<dbReference type="KEGG" id="pfb:VO64_1819"/>
<organism evidence="1 2">
    <name type="scientific">Pseudomonas synxantha</name>
    <dbReference type="NCBI Taxonomy" id="47883"/>
    <lineage>
        <taxon>Bacteria</taxon>
        <taxon>Pseudomonadati</taxon>
        <taxon>Pseudomonadota</taxon>
        <taxon>Gammaproteobacteria</taxon>
        <taxon>Pseudomonadales</taxon>
        <taxon>Pseudomonadaceae</taxon>
        <taxon>Pseudomonas</taxon>
    </lineage>
</organism>
<reference evidence="1 2" key="1">
    <citation type="journal article" date="2015" name="Genome Announc.">
        <title>Complete Genome Sequence of Biocontrol Strain Pseudomonas fluorescens LBUM223.</title>
        <authorList>
            <person name="Roquigny R."/>
            <person name="Arseneault T."/>
            <person name="Gadkar V.J."/>
            <person name="Novinscak A."/>
            <person name="Joly D.L."/>
            <person name="Filion M."/>
        </authorList>
    </citation>
    <scope>NUCLEOTIDE SEQUENCE [LARGE SCALE GENOMIC DNA]</scope>
    <source>
        <strain evidence="1 2">LBUM223</strain>
    </source>
</reference>
<dbReference type="EMBL" id="CP011117">
    <property type="protein sequence ID" value="AKA82365.1"/>
    <property type="molecule type" value="Genomic_DNA"/>
</dbReference>
<gene>
    <name evidence="1" type="ORF">VO64_1819</name>
</gene>